<dbReference type="InterPro" id="IPR005790">
    <property type="entry name" value="DNA_polIII_delta"/>
</dbReference>
<dbReference type="GO" id="GO:0006261">
    <property type="term" value="P:DNA-templated DNA replication"/>
    <property type="evidence" value="ECO:0007669"/>
    <property type="project" value="TreeGrafter"/>
</dbReference>
<keyword evidence="5" id="KW-0239">DNA-directed DNA polymerase</keyword>
<dbReference type="SUPFAM" id="SSF48019">
    <property type="entry name" value="post-AAA+ oligomerization domain-like"/>
    <property type="match status" value="1"/>
</dbReference>
<feature type="domain" description="DNA polymerase III delta subunit-like C-terminal" evidence="8">
    <location>
        <begin position="210"/>
        <end position="324"/>
    </location>
</feature>
<dbReference type="OrthoDB" id="8478864at2"/>
<sequence>MAATRRTKTSDTSWRNVMVSPLILVQGSEEYIHSAVTESVKSQLRKDEPDTEIHHLSAAEYQTGELQVLASPSLFGEKKLLVFADMQKMTDAFLTDGLAYLQDPNPDVTFLGLHGGGTRGKRLLDALKKTGQFVEAKPIKSDRDRMEFLQTEFRNARRKIDPDAIRSLADAIGQDLGELAAAASQLIADTEGTISVEIVEKYYGGRVQATAFRVADAALDGQLGPAIALLRHALATGVQPVAISASFALKARQVARIIDAKMPGGQVASALGMAPWQAQRVTATARHWTPVNIAGAIELIARADAEAKGQARDADFAVERMVTKVAGLAKHR</sequence>
<evidence type="ECO:0000256" key="2">
    <source>
        <dbReference type="ARBA" id="ARBA00022679"/>
    </source>
</evidence>
<dbReference type="SUPFAM" id="SSF52540">
    <property type="entry name" value="P-loop containing nucleoside triphosphate hydrolases"/>
    <property type="match status" value="1"/>
</dbReference>
<evidence type="ECO:0000256" key="6">
    <source>
        <dbReference type="ARBA" id="ARBA00034754"/>
    </source>
</evidence>
<keyword evidence="4" id="KW-0235">DNA replication</keyword>
<dbReference type="AlphaFoldDB" id="A0A1B7LZM4"/>
<evidence type="ECO:0000256" key="3">
    <source>
        <dbReference type="ARBA" id="ARBA00022695"/>
    </source>
</evidence>
<name>A0A1B7LZM4_9MICC</name>
<dbReference type="InterPro" id="IPR008921">
    <property type="entry name" value="DNA_pol3_clamp-load_cplx_C"/>
</dbReference>
<dbReference type="EMBL" id="LXEY01000018">
    <property type="protein sequence ID" value="OAV60974.1"/>
    <property type="molecule type" value="Genomic_DNA"/>
</dbReference>
<evidence type="ECO:0000256" key="5">
    <source>
        <dbReference type="ARBA" id="ARBA00022932"/>
    </source>
</evidence>
<evidence type="ECO:0000256" key="4">
    <source>
        <dbReference type="ARBA" id="ARBA00022705"/>
    </source>
</evidence>
<dbReference type="Gene3D" id="1.20.272.10">
    <property type="match status" value="1"/>
</dbReference>
<evidence type="ECO:0000313" key="9">
    <source>
        <dbReference type="EMBL" id="OAV60974.1"/>
    </source>
</evidence>
<evidence type="ECO:0000313" key="10">
    <source>
        <dbReference type="Proteomes" id="UP000078292"/>
    </source>
</evidence>
<evidence type="ECO:0000259" key="8">
    <source>
        <dbReference type="Pfam" id="PF21694"/>
    </source>
</evidence>
<organism evidence="9 10">
    <name type="scientific">Enteractinococcus helveticum</name>
    <dbReference type="NCBI Taxonomy" id="1837282"/>
    <lineage>
        <taxon>Bacteria</taxon>
        <taxon>Bacillati</taxon>
        <taxon>Actinomycetota</taxon>
        <taxon>Actinomycetes</taxon>
        <taxon>Micrococcales</taxon>
        <taxon>Micrococcaceae</taxon>
    </lineage>
</organism>
<dbReference type="Gene3D" id="3.40.50.300">
    <property type="entry name" value="P-loop containing nucleotide triphosphate hydrolases"/>
    <property type="match status" value="1"/>
</dbReference>
<dbReference type="Proteomes" id="UP000078292">
    <property type="component" value="Unassembled WGS sequence"/>
</dbReference>
<comment type="similarity">
    <text evidence="6">Belongs to the DNA polymerase HolA subunit family.</text>
</comment>
<reference evidence="9 10" key="1">
    <citation type="submission" date="2016-04" db="EMBL/GenBank/DDBJ databases">
        <title>First whole genome shotgun sequence of the bacterium Enteractinococcus sp. strain UASWS1574.</title>
        <authorList>
            <person name="Crovadore J."/>
            <person name="Chablais R."/>
            <person name="Lefort F."/>
        </authorList>
    </citation>
    <scope>NUCLEOTIDE SEQUENCE [LARGE SCALE GENOMIC DNA]</scope>
    <source>
        <strain evidence="9 10">UASWS1574</strain>
    </source>
</reference>
<dbReference type="RefSeq" id="WP_043057958.1">
    <property type="nucleotide sequence ID" value="NZ_LXEY01000018.1"/>
</dbReference>
<accession>A0A1B7LZM4</accession>
<dbReference type="InterPro" id="IPR048466">
    <property type="entry name" value="DNA_pol3_delta-like_C"/>
</dbReference>
<dbReference type="InterPro" id="IPR027417">
    <property type="entry name" value="P-loop_NTPase"/>
</dbReference>
<evidence type="ECO:0000256" key="7">
    <source>
        <dbReference type="ARBA" id="ARBA00049244"/>
    </source>
</evidence>
<dbReference type="GO" id="GO:0003887">
    <property type="term" value="F:DNA-directed DNA polymerase activity"/>
    <property type="evidence" value="ECO:0007669"/>
    <property type="project" value="UniProtKB-KW"/>
</dbReference>
<gene>
    <name evidence="9" type="ORF">A6F49_10705</name>
</gene>
<protein>
    <recommendedName>
        <fullName evidence="1">DNA-directed DNA polymerase</fullName>
        <ecNumber evidence="1">2.7.7.7</ecNumber>
    </recommendedName>
</protein>
<comment type="catalytic activity">
    <reaction evidence="7">
        <text>DNA(n) + a 2'-deoxyribonucleoside 5'-triphosphate = DNA(n+1) + diphosphate</text>
        <dbReference type="Rhea" id="RHEA:22508"/>
        <dbReference type="Rhea" id="RHEA-COMP:17339"/>
        <dbReference type="Rhea" id="RHEA-COMP:17340"/>
        <dbReference type="ChEBI" id="CHEBI:33019"/>
        <dbReference type="ChEBI" id="CHEBI:61560"/>
        <dbReference type="ChEBI" id="CHEBI:173112"/>
        <dbReference type="EC" id="2.7.7.7"/>
    </reaction>
</comment>
<dbReference type="PANTHER" id="PTHR34388">
    <property type="entry name" value="DNA POLYMERASE III SUBUNIT DELTA"/>
    <property type="match status" value="1"/>
</dbReference>
<dbReference type="PANTHER" id="PTHR34388:SF1">
    <property type="entry name" value="DNA POLYMERASE III SUBUNIT DELTA"/>
    <property type="match status" value="1"/>
</dbReference>
<evidence type="ECO:0000256" key="1">
    <source>
        <dbReference type="ARBA" id="ARBA00012417"/>
    </source>
</evidence>
<dbReference type="Pfam" id="PF21694">
    <property type="entry name" value="DNA_pol3_delta_C"/>
    <property type="match status" value="1"/>
</dbReference>
<keyword evidence="2" id="KW-0808">Transferase</keyword>
<dbReference type="NCBIfam" id="TIGR01128">
    <property type="entry name" value="holA"/>
    <property type="match status" value="1"/>
</dbReference>
<dbReference type="GO" id="GO:0003677">
    <property type="term" value="F:DNA binding"/>
    <property type="evidence" value="ECO:0007669"/>
    <property type="project" value="InterPro"/>
</dbReference>
<dbReference type="EC" id="2.7.7.7" evidence="1"/>
<keyword evidence="3" id="KW-0548">Nucleotidyltransferase</keyword>
<proteinExistence type="inferred from homology"/>
<dbReference type="STRING" id="1837282.A6F49_10705"/>
<keyword evidence="10" id="KW-1185">Reference proteome</keyword>
<dbReference type="GO" id="GO:0009360">
    <property type="term" value="C:DNA polymerase III complex"/>
    <property type="evidence" value="ECO:0007669"/>
    <property type="project" value="TreeGrafter"/>
</dbReference>
<comment type="caution">
    <text evidence="9">The sequence shown here is derived from an EMBL/GenBank/DDBJ whole genome shotgun (WGS) entry which is preliminary data.</text>
</comment>